<protein>
    <submittedName>
        <fullName evidence="1">Uncharacterized protein</fullName>
    </submittedName>
</protein>
<dbReference type="Proteomes" id="UP000078340">
    <property type="component" value="Unassembled WGS sequence"/>
</dbReference>
<evidence type="ECO:0000313" key="2">
    <source>
        <dbReference type="Proteomes" id="UP000078340"/>
    </source>
</evidence>
<evidence type="ECO:0000313" key="1">
    <source>
        <dbReference type="EMBL" id="OAQ95299.1"/>
    </source>
</evidence>
<name>A0A179I0S6_PURLI</name>
<dbReference type="AlphaFoldDB" id="A0A179I0S6"/>
<accession>A0A179I0S6</accession>
<proteinExistence type="predicted"/>
<organism evidence="1 2">
    <name type="scientific">Purpureocillium lilacinum</name>
    <name type="common">Paecilomyces lilacinus</name>
    <dbReference type="NCBI Taxonomy" id="33203"/>
    <lineage>
        <taxon>Eukaryota</taxon>
        <taxon>Fungi</taxon>
        <taxon>Dikarya</taxon>
        <taxon>Ascomycota</taxon>
        <taxon>Pezizomycotina</taxon>
        <taxon>Sordariomycetes</taxon>
        <taxon>Hypocreomycetidae</taxon>
        <taxon>Hypocreales</taxon>
        <taxon>Ophiocordycipitaceae</taxon>
        <taxon>Purpureocillium</taxon>
    </lineage>
</organism>
<comment type="caution">
    <text evidence="1">The sequence shown here is derived from an EMBL/GenBank/DDBJ whole genome shotgun (WGS) entry which is preliminary data.</text>
</comment>
<gene>
    <name evidence="1" type="ORF">VFPFJ_01409</name>
</gene>
<reference evidence="1 2" key="1">
    <citation type="submission" date="2016-02" db="EMBL/GenBank/DDBJ databases">
        <title>Biosynthesis of antibiotic leucinostatins and their inhibition on Phytophthora in bio-control Purpureocillium lilacinum.</title>
        <authorList>
            <person name="Wang G."/>
            <person name="Liu Z."/>
            <person name="Lin R."/>
            <person name="Li E."/>
            <person name="Mao Z."/>
            <person name="Ling J."/>
            <person name="Yin W."/>
            <person name="Xie B."/>
        </authorList>
    </citation>
    <scope>NUCLEOTIDE SEQUENCE [LARGE SCALE GENOMIC DNA]</scope>
    <source>
        <strain evidence="1">PLFJ-1</strain>
    </source>
</reference>
<sequence length="165" mass="17423">MTAPSMSPQASLDKKVSLCDTCQGLLGKGRTPTTNVPGRCATVNRGHRPVTPQWCRRTLGSRPRETLQDGTASQAGCTDEATGVATTVKSLFCVVRPLLQTSSAVCGDVLDRHGRGFREPSERRQGWGVGVSCPARPVARAPWSFLLASFPPGLTSRAGATNTAS</sequence>
<dbReference type="EMBL" id="LSBI01000001">
    <property type="protein sequence ID" value="OAQ95299.1"/>
    <property type="molecule type" value="Genomic_DNA"/>
</dbReference>